<comment type="similarity">
    <text evidence="1">Belongs to the polysaccharide synthase family.</text>
</comment>
<comment type="caution">
    <text evidence="4">The sequence shown here is derived from an EMBL/GenBank/DDBJ whole genome shotgun (WGS) entry which is preliminary data.</text>
</comment>
<feature type="transmembrane region" description="Helical" evidence="2">
    <location>
        <begin position="20"/>
        <end position="39"/>
    </location>
</feature>
<dbReference type="SUPFAM" id="SSF51735">
    <property type="entry name" value="NAD(P)-binding Rossmann-fold domains"/>
    <property type="match status" value="1"/>
</dbReference>
<dbReference type="PANTHER" id="PTHR43318">
    <property type="entry name" value="UDP-N-ACETYLGLUCOSAMINE 4,6-DEHYDRATASE"/>
    <property type="match status" value="1"/>
</dbReference>
<proteinExistence type="inferred from homology"/>
<dbReference type="EMBL" id="AAVT01000001">
    <property type="protein sequence ID" value="EAW32791.1"/>
    <property type="molecule type" value="Genomic_DNA"/>
</dbReference>
<dbReference type="Proteomes" id="UP000004931">
    <property type="component" value="Unassembled WGS sequence"/>
</dbReference>
<feature type="transmembrane region" description="Helical" evidence="2">
    <location>
        <begin position="51"/>
        <end position="70"/>
    </location>
</feature>
<keyword evidence="2" id="KW-0812">Transmembrane</keyword>
<organism evidence="4 5">
    <name type="scientific">marine gamma proteobacterium HTCC2143</name>
    <dbReference type="NCBI Taxonomy" id="247633"/>
    <lineage>
        <taxon>Bacteria</taxon>
        <taxon>Pseudomonadati</taxon>
        <taxon>Pseudomonadota</taxon>
        <taxon>Gammaproteobacteria</taxon>
        <taxon>Cellvibrionales</taxon>
        <taxon>Spongiibacteraceae</taxon>
        <taxon>BD1-7 clade</taxon>
    </lineage>
</organism>
<dbReference type="InterPro" id="IPR029063">
    <property type="entry name" value="SAM-dependent_MTases_sf"/>
</dbReference>
<dbReference type="InterPro" id="IPR051203">
    <property type="entry name" value="Polysaccharide_Synthase-Rel"/>
</dbReference>
<evidence type="ECO:0000313" key="5">
    <source>
        <dbReference type="Proteomes" id="UP000004931"/>
    </source>
</evidence>
<keyword evidence="5" id="KW-1185">Reference proteome</keyword>
<feature type="transmembrane region" description="Helical" evidence="2">
    <location>
        <begin position="82"/>
        <end position="102"/>
    </location>
</feature>
<gene>
    <name evidence="4" type="ORF">GP2143_16086</name>
</gene>
<dbReference type="STRING" id="247633.GP2143_16086"/>
<dbReference type="Pfam" id="PF13727">
    <property type="entry name" value="CoA_binding_3"/>
    <property type="match status" value="1"/>
</dbReference>
<dbReference type="Gene3D" id="3.40.50.720">
    <property type="entry name" value="NAD(P)-binding Rossmann-like Domain"/>
    <property type="match status" value="2"/>
</dbReference>
<name>A0Y9I7_9GAMM</name>
<evidence type="ECO:0000256" key="1">
    <source>
        <dbReference type="ARBA" id="ARBA00007430"/>
    </source>
</evidence>
<dbReference type="Pfam" id="PF02719">
    <property type="entry name" value="Polysacc_synt_2"/>
    <property type="match status" value="1"/>
</dbReference>
<protein>
    <submittedName>
        <fullName evidence="4">Polysaccharide biosynthesis protein</fullName>
    </submittedName>
</protein>
<reference evidence="4 5" key="1">
    <citation type="journal article" date="2010" name="J. Bacteriol.">
        <title>Genome sequence of the oligotrophic marine Gammaproteobacterium HTCC2143, isolated from the Oregon Coast.</title>
        <authorList>
            <person name="Oh H.M."/>
            <person name="Kang I."/>
            <person name="Ferriera S."/>
            <person name="Giovannoni S.J."/>
            <person name="Cho J.C."/>
        </authorList>
    </citation>
    <scope>NUCLEOTIDE SEQUENCE [LARGE SCALE GENOMIC DNA]</scope>
    <source>
        <strain evidence="4 5">HTCC2143</strain>
    </source>
</reference>
<evidence type="ECO:0000259" key="3">
    <source>
        <dbReference type="Pfam" id="PF02719"/>
    </source>
</evidence>
<dbReference type="InterPro" id="IPR003869">
    <property type="entry name" value="Polysac_CapD-like"/>
</dbReference>
<dbReference type="eggNOG" id="COG1086">
    <property type="taxonomic scope" value="Bacteria"/>
</dbReference>
<evidence type="ECO:0000313" key="4">
    <source>
        <dbReference type="EMBL" id="EAW32791.1"/>
    </source>
</evidence>
<dbReference type="PANTHER" id="PTHR43318:SF1">
    <property type="entry name" value="POLYSACCHARIDE BIOSYNTHESIS PROTEIN EPSC-RELATED"/>
    <property type="match status" value="1"/>
</dbReference>
<keyword evidence="2" id="KW-1133">Transmembrane helix</keyword>
<dbReference type="SUPFAM" id="SSF53335">
    <property type="entry name" value="S-adenosyl-L-methionine-dependent methyltransferases"/>
    <property type="match status" value="1"/>
</dbReference>
<keyword evidence="2" id="KW-0472">Membrane</keyword>
<dbReference type="OrthoDB" id="9803111at2"/>
<sequence>MQNLSSKFSVSRQWKQSALLTLDLLFIPLAIWLAVVVRWGGMAYQFQVVDFVAIVITMVASAAYFLRIGLYRAIIRFMGQQAILTIIKGVTASAVILAIAGFLTKSGIPRSTPVIYWATGLFLIGGSRLLVRSFYHGVIRANGDKVIIYGAGASGRQLLNNLLHNGDYNPVAFVDDGPKLKGGVINGVSVYSTQQLPELVSSFDISYVLLALPSVSHQRRREIIDDLEGLSVHVKTVPGFSELMLGSAKVGQLQDIDLEDLLGRDPVSPDVELIDRCIRDKVVMVTGAGGSIGSELCRQIARCQPRELVLLDISEHALYQVSTELKRDNSHNISVIPLLGMVQNQSRMETIFKEFKVETVYHAAAYKHVPMVEFNVVEGVYNNVFGTLSAARAAMKAGVENFVLISTDKAVRPTNMMGASKRMAELILQSFAKRYDGTRYSMVRFGNVLGSSGSVVPLFRRQIEDGGPVTVTHKDIIRYFMTIPEAAQLVLQASTMAKSGEVFVLDMGEPVRIVNLAQRLIRLMGYEVKDSAHPKGDIEIKYTGLRPGEKLYEELLIGENASGTGHPKIMQAAEAMLDDDAIDQYTSELRDACDANDCDQIQQILQLAVAEFNAKDGISDAIWKRRLDNGLVIATNDKVVNIISPKTI</sequence>
<dbReference type="InterPro" id="IPR036291">
    <property type="entry name" value="NAD(P)-bd_dom_sf"/>
</dbReference>
<accession>A0Y9I7</accession>
<evidence type="ECO:0000256" key="2">
    <source>
        <dbReference type="SAM" id="Phobius"/>
    </source>
</evidence>
<dbReference type="CDD" id="cd05237">
    <property type="entry name" value="UDP_invert_4-6DH_SDR_e"/>
    <property type="match status" value="1"/>
</dbReference>
<dbReference type="AlphaFoldDB" id="A0Y9I7"/>
<feature type="transmembrane region" description="Helical" evidence="2">
    <location>
        <begin position="114"/>
        <end position="131"/>
    </location>
</feature>
<feature type="domain" description="Polysaccharide biosynthesis protein CapD-like" evidence="3">
    <location>
        <begin position="283"/>
        <end position="573"/>
    </location>
</feature>